<evidence type="ECO:0000256" key="1">
    <source>
        <dbReference type="ARBA" id="ARBA00004141"/>
    </source>
</evidence>
<dbReference type="InterPro" id="IPR002490">
    <property type="entry name" value="V-ATPase_116kDa_su"/>
</dbReference>
<sequence>MFKTARMRKIKIMTLDKYVAPTVRAFHEQGLIQISDMTESIQQDPELAEMVTPSKATPLTGKISSLLMKANGISDLFGNSLSEGHGLKDKLMSFISPDIPTPREVEDLETEAFLEKAEETLNKVEAKTSVIEGKLAALDSEVSELKSNKSLANNLNNFDMDLALLKDSKYTSVTVGRIDAESASEIKNKLGNLTDELDVFVVPEEKATAIIVVITLKEFTEDVQNTLRDFNFEKFEIGNVEGKPHEIISKADSRLQSIESERATVKSDLRVVAEQWDDEILILKEQLENEKEKNEIFSTFVQTDDTYILEAWVPVKDVEKVEQVMEKASEGHYVIEVIDVEDDYDDEDVPILQTNPGYAKPYEFLVGMYAPVRYHEIDPTILVAIMFPFFFGYCLTDAFYGIIVSLVGIVLIRGLGKTSKTMHSMGYILVACGIWTIILGLATNGFIGDFTERFIDYRLPTVVPLIESFVHPENILILALAIGVIYENIGFLIGAIDNIRYGNVKDAIGSQLCWFVLEAGIVLLALGFLMPSVGMIGMVIGAVLIIACLGMLIYANGFYGVMDVFGYLGNILSYARLLALCLATGGIAMTVNILAELCYDMIPFIGIVLAVIVFIFGHIVNMMFNVLGSFINSLRLHYVEFFGQFFMGGSKKFEAFKASRIFTKIKH</sequence>
<reference evidence="11 12" key="1">
    <citation type="submission" date="2017-03" db="EMBL/GenBank/DDBJ databases">
        <title>Genome sequence of Methanobrevibacter wosei.</title>
        <authorList>
            <person name="Poehlein A."/>
            <person name="Seedorf H."/>
            <person name="Daniel R."/>
        </authorList>
    </citation>
    <scope>NUCLEOTIDE SEQUENCE [LARGE SCALE GENOMIC DNA]</scope>
    <source>
        <strain evidence="11 12">DSM 11979</strain>
    </source>
</reference>
<evidence type="ECO:0000256" key="7">
    <source>
        <dbReference type="ARBA" id="ARBA00023136"/>
    </source>
</evidence>
<name>A0A2U1S8R4_9EURY</name>
<evidence type="ECO:0000256" key="8">
    <source>
        <dbReference type="ARBA" id="ARBA00059506"/>
    </source>
</evidence>
<evidence type="ECO:0000256" key="2">
    <source>
        <dbReference type="ARBA" id="ARBA00009904"/>
    </source>
</evidence>
<dbReference type="GO" id="GO:0051117">
    <property type="term" value="F:ATPase binding"/>
    <property type="evidence" value="ECO:0007669"/>
    <property type="project" value="TreeGrafter"/>
</dbReference>
<evidence type="ECO:0000256" key="5">
    <source>
        <dbReference type="ARBA" id="ARBA00022989"/>
    </source>
</evidence>
<comment type="caution">
    <text evidence="11">The sequence shown here is derived from an EMBL/GenBank/DDBJ whole genome shotgun (WGS) entry which is preliminary data.</text>
</comment>
<evidence type="ECO:0000256" key="3">
    <source>
        <dbReference type="ARBA" id="ARBA00022448"/>
    </source>
</evidence>
<dbReference type="NCBIfam" id="NF004428">
    <property type="entry name" value="PRK05771.2-1"/>
    <property type="match status" value="1"/>
</dbReference>
<keyword evidence="3 10" id="KW-0813">Transport</keyword>
<dbReference type="GO" id="GO:0007035">
    <property type="term" value="P:vacuolar acidification"/>
    <property type="evidence" value="ECO:0007669"/>
    <property type="project" value="TreeGrafter"/>
</dbReference>
<feature type="transmembrane region" description="Helical" evidence="10">
    <location>
        <begin position="427"/>
        <end position="447"/>
    </location>
</feature>
<protein>
    <recommendedName>
        <fullName evidence="9 10">A-type ATP synthase subunit I</fullName>
    </recommendedName>
</protein>
<evidence type="ECO:0000256" key="9">
    <source>
        <dbReference type="ARBA" id="ARBA00068671"/>
    </source>
</evidence>
<evidence type="ECO:0000313" key="12">
    <source>
        <dbReference type="Proteomes" id="UP000245577"/>
    </source>
</evidence>
<organism evidence="11 12">
    <name type="scientific">Methanobrevibacter woesei</name>
    <dbReference type="NCBI Taxonomy" id="190976"/>
    <lineage>
        <taxon>Archaea</taxon>
        <taxon>Methanobacteriati</taxon>
        <taxon>Methanobacteriota</taxon>
        <taxon>Methanomada group</taxon>
        <taxon>Methanobacteria</taxon>
        <taxon>Methanobacteriales</taxon>
        <taxon>Methanobacteriaceae</taxon>
        <taxon>Methanobrevibacter</taxon>
    </lineage>
</organism>
<accession>A0A2U1S8R4</accession>
<evidence type="ECO:0000256" key="4">
    <source>
        <dbReference type="ARBA" id="ARBA00022692"/>
    </source>
</evidence>
<dbReference type="GO" id="GO:0016471">
    <property type="term" value="C:vacuolar proton-transporting V-type ATPase complex"/>
    <property type="evidence" value="ECO:0007669"/>
    <property type="project" value="TreeGrafter"/>
</dbReference>
<dbReference type="RefSeq" id="WP_116669212.1">
    <property type="nucleotide sequence ID" value="NZ_MZGU01000003.1"/>
</dbReference>
<evidence type="ECO:0000313" key="11">
    <source>
        <dbReference type="EMBL" id="PWB86682.1"/>
    </source>
</evidence>
<feature type="transmembrane region" description="Helical" evidence="10">
    <location>
        <begin position="536"/>
        <end position="562"/>
    </location>
</feature>
<keyword evidence="4 10" id="KW-0812">Transmembrane</keyword>
<dbReference type="EMBL" id="MZGU01000003">
    <property type="protein sequence ID" value="PWB86682.1"/>
    <property type="molecule type" value="Genomic_DNA"/>
</dbReference>
<comment type="function">
    <text evidence="8">Component of the A-type ATP synthase that produces ATP from ADP in the presence of a proton gradient across the membrane.</text>
</comment>
<comment type="subcellular location">
    <subcellularLocation>
        <location evidence="1">Membrane</location>
        <topology evidence="1">Multi-pass membrane protein</topology>
    </subcellularLocation>
</comment>
<comment type="similarity">
    <text evidence="2 10">Belongs to the V-ATPase 116 kDa subunit family.</text>
</comment>
<evidence type="ECO:0000256" key="6">
    <source>
        <dbReference type="ARBA" id="ARBA00023065"/>
    </source>
</evidence>
<feature type="transmembrane region" description="Helical" evidence="10">
    <location>
        <begin position="574"/>
        <end position="595"/>
    </location>
</feature>
<keyword evidence="5 10" id="KW-1133">Transmembrane helix</keyword>
<feature type="transmembrane region" description="Helical" evidence="10">
    <location>
        <begin position="399"/>
        <end position="415"/>
    </location>
</feature>
<keyword evidence="12" id="KW-1185">Reference proteome</keyword>
<dbReference type="PANTHER" id="PTHR11629">
    <property type="entry name" value="VACUOLAR PROTON ATPASES"/>
    <property type="match status" value="1"/>
</dbReference>
<dbReference type="OrthoDB" id="85892at2157"/>
<dbReference type="AlphaFoldDB" id="A0A2U1S8R4"/>
<dbReference type="Pfam" id="PF01496">
    <property type="entry name" value="V_ATPase_I"/>
    <property type="match status" value="1"/>
</dbReference>
<evidence type="ECO:0000256" key="10">
    <source>
        <dbReference type="RuleBase" id="RU361189"/>
    </source>
</evidence>
<dbReference type="GO" id="GO:0033179">
    <property type="term" value="C:proton-transporting V-type ATPase, V0 domain"/>
    <property type="evidence" value="ECO:0007669"/>
    <property type="project" value="InterPro"/>
</dbReference>
<feature type="transmembrane region" description="Helical" evidence="10">
    <location>
        <begin position="508"/>
        <end position="530"/>
    </location>
</feature>
<keyword evidence="7 10" id="KW-0472">Membrane</keyword>
<keyword evidence="6 10" id="KW-0406">Ion transport</keyword>
<dbReference type="Proteomes" id="UP000245577">
    <property type="component" value="Unassembled WGS sequence"/>
</dbReference>
<feature type="transmembrane region" description="Helical" evidence="10">
    <location>
        <begin position="601"/>
        <end position="627"/>
    </location>
</feature>
<dbReference type="GO" id="GO:0046961">
    <property type="term" value="F:proton-transporting ATPase activity, rotational mechanism"/>
    <property type="evidence" value="ECO:0007669"/>
    <property type="project" value="InterPro"/>
</dbReference>
<gene>
    <name evidence="11" type="ORF">MBBWO_03960</name>
</gene>
<proteinExistence type="inferred from homology"/>
<dbReference type="PANTHER" id="PTHR11629:SF63">
    <property type="entry name" value="V-TYPE PROTON ATPASE SUBUNIT A"/>
    <property type="match status" value="1"/>
</dbReference>
<feature type="transmembrane region" description="Helical" evidence="10">
    <location>
        <begin position="475"/>
        <end position="496"/>
    </location>
</feature>